<sequence length="118" mass="13247">MRKPAFHISVLNSVNGIIRMLRSERNFQLEVLALLINIFLIVYLKLSPEHAAIILLVCFAVLSVEMLNTAIEKICDFVHPEFSEHIGLIKDIAAGAVLLLAFVSVIIALLIYPQYIFV</sequence>
<feature type="transmembrane region" description="Helical" evidence="1">
    <location>
        <begin position="50"/>
        <end position="71"/>
    </location>
</feature>
<comment type="caution">
    <text evidence="2">The sequence shown here is derived from an EMBL/GenBank/DDBJ whole genome shotgun (WGS) entry which is preliminary data.</text>
</comment>
<dbReference type="EMBL" id="JAPCHZ010000005">
    <property type="protein sequence ID" value="MCW4452506.1"/>
    <property type="molecule type" value="Genomic_DNA"/>
</dbReference>
<keyword evidence="1" id="KW-1133">Transmembrane helix</keyword>
<evidence type="ECO:0000313" key="2">
    <source>
        <dbReference type="EMBL" id="MCW4452506.1"/>
    </source>
</evidence>
<keyword evidence="1" id="KW-0472">Membrane</keyword>
<proteinExistence type="predicted"/>
<keyword evidence="2" id="KW-0808">Transferase</keyword>
<name>A0ABT3JP00_9FLAO</name>
<evidence type="ECO:0000256" key="1">
    <source>
        <dbReference type="SAM" id="Phobius"/>
    </source>
</evidence>
<dbReference type="PANTHER" id="PTHR34299">
    <property type="entry name" value="DIACYLGLYCEROL KINASE"/>
    <property type="match status" value="1"/>
</dbReference>
<reference evidence="2 3" key="1">
    <citation type="submission" date="2022-10" db="EMBL/GenBank/DDBJ databases">
        <title>Kaistella sp. BT-6-1-3.</title>
        <authorList>
            <person name="Ai J."/>
            <person name="Deng Z."/>
        </authorList>
    </citation>
    <scope>NUCLEOTIDE SEQUENCE [LARGE SCALE GENOMIC DNA]</scope>
    <source>
        <strain evidence="2 3">BT6-1-3</strain>
    </source>
</reference>
<keyword evidence="2" id="KW-0418">Kinase</keyword>
<dbReference type="RefSeq" id="WP_265144629.1">
    <property type="nucleotide sequence ID" value="NZ_JAPCHZ010000005.1"/>
</dbReference>
<organism evidence="2 3">
    <name type="scientific">Kaistella yananensis</name>
    <dbReference type="NCBI Taxonomy" id="2989820"/>
    <lineage>
        <taxon>Bacteria</taxon>
        <taxon>Pseudomonadati</taxon>
        <taxon>Bacteroidota</taxon>
        <taxon>Flavobacteriia</taxon>
        <taxon>Flavobacteriales</taxon>
        <taxon>Weeksellaceae</taxon>
        <taxon>Chryseobacterium group</taxon>
        <taxon>Kaistella</taxon>
    </lineage>
</organism>
<dbReference type="InterPro" id="IPR000829">
    <property type="entry name" value="DAGK"/>
</dbReference>
<dbReference type="GO" id="GO:0016301">
    <property type="term" value="F:kinase activity"/>
    <property type="evidence" value="ECO:0007669"/>
    <property type="project" value="UniProtKB-KW"/>
</dbReference>
<dbReference type="CDD" id="cd14265">
    <property type="entry name" value="UDPK_IM_like"/>
    <property type="match status" value="1"/>
</dbReference>
<keyword evidence="1" id="KW-0812">Transmembrane</keyword>
<feature type="transmembrane region" description="Helical" evidence="1">
    <location>
        <begin position="92"/>
        <end position="112"/>
    </location>
</feature>
<protein>
    <submittedName>
        <fullName evidence="2">Diacylglycerol kinase family protein</fullName>
    </submittedName>
</protein>
<dbReference type="Proteomes" id="UP001209107">
    <property type="component" value="Unassembled WGS sequence"/>
</dbReference>
<dbReference type="InterPro" id="IPR033717">
    <property type="entry name" value="UDPK"/>
</dbReference>
<dbReference type="PANTHER" id="PTHR34299:SF1">
    <property type="entry name" value="DIACYLGLYCEROL KINASE"/>
    <property type="match status" value="1"/>
</dbReference>
<dbReference type="Pfam" id="PF01219">
    <property type="entry name" value="DAGK_prokar"/>
    <property type="match status" value="1"/>
</dbReference>
<accession>A0ABT3JP00</accession>
<gene>
    <name evidence="2" type="ORF">OK344_09815</name>
</gene>
<dbReference type="Gene3D" id="1.10.3830.10">
    <property type="entry name" value="Diacylglycerol kinase (DAGK) domain"/>
    <property type="match status" value="1"/>
</dbReference>
<keyword evidence="3" id="KW-1185">Reference proteome</keyword>
<evidence type="ECO:0000313" key="3">
    <source>
        <dbReference type="Proteomes" id="UP001209107"/>
    </source>
</evidence>
<feature type="transmembrane region" description="Helical" evidence="1">
    <location>
        <begin position="27"/>
        <end position="44"/>
    </location>
</feature>